<gene>
    <name evidence="1" type="ORF">AK830_g9626</name>
</gene>
<dbReference type="Proteomes" id="UP000050424">
    <property type="component" value="Unassembled WGS sequence"/>
</dbReference>
<evidence type="ECO:0000313" key="1">
    <source>
        <dbReference type="EMBL" id="KPM36957.1"/>
    </source>
</evidence>
<name>A0A0P7B926_9HYPO</name>
<sequence length="376" mass="42697">MAQLSAMPPELALHIASFIPGKGLDALTRTSKANRRTYGCRLFSRVRFEGSEVELSKILLKFCRVSLSFIDIHASVRHATIIVRRSRPCPQAGSSWRDSLDYHNEDINARESLPIRIASVIAVMSGVRSLVLDIEKMRIASLLHLPVVLEPQIRKWGVDRLRIASSGSFFSVFVLKACKHRPLRALHIQRGFARDVCDLAKYHVGLKRLQISASDISQYFRPFPSMKSSTLDMISKFKHLEWLVINEDTRSQHLSGVDAGRSFETLVRRFILSVQKFPDLKYFAFTVWRDGIGKDLLNDGDLDGPEPTPASITKWVAALAVRMGEALPELEQLCILLAYPEVVRCTRTQRGAPMRVKWERWDQTNPPRGFPFELSE</sequence>
<evidence type="ECO:0008006" key="3">
    <source>
        <dbReference type="Google" id="ProtNLM"/>
    </source>
</evidence>
<dbReference type="EMBL" id="LKCW01000183">
    <property type="protein sequence ID" value="KPM36957.1"/>
    <property type="molecule type" value="Genomic_DNA"/>
</dbReference>
<protein>
    <recommendedName>
        <fullName evidence="3">F-box domain-containing protein</fullName>
    </recommendedName>
</protein>
<reference evidence="1 2" key="1">
    <citation type="submission" date="2015-09" db="EMBL/GenBank/DDBJ databases">
        <title>Draft genome of a European isolate of the apple canker pathogen Neonectria ditissima.</title>
        <authorList>
            <person name="Gomez-Cortecero A."/>
            <person name="Harrison R.J."/>
            <person name="Armitage A.D."/>
        </authorList>
    </citation>
    <scope>NUCLEOTIDE SEQUENCE [LARGE SCALE GENOMIC DNA]</scope>
    <source>
        <strain evidence="1 2">R09/05</strain>
    </source>
</reference>
<accession>A0A0P7B926</accession>
<comment type="caution">
    <text evidence="1">The sequence shown here is derived from an EMBL/GenBank/DDBJ whole genome shotgun (WGS) entry which is preliminary data.</text>
</comment>
<dbReference type="OrthoDB" id="5078891at2759"/>
<proteinExistence type="predicted"/>
<keyword evidence="2" id="KW-1185">Reference proteome</keyword>
<dbReference type="AlphaFoldDB" id="A0A0P7B926"/>
<organism evidence="1 2">
    <name type="scientific">Neonectria ditissima</name>
    <dbReference type="NCBI Taxonomy" id="78410"/>
    <lineage>
        <taxon>Eukaryota</taxon>
        <taxon>Fungi</taxon>
        <taxon>Dikarya</taxon>
        <taxon>Ascomycota</taxon>
        <taxon>Pezizomycotina</taxon>
        <taxon>Sordariomycetes</taxon>
        <taxon>Hypocreomycetidae</taxon>
        <taxon>Hypocreales</taxon>
        <taxon>Nectriaceae</taxon>
        <taxon>Neonectria</taxon>
    </lineage>
</organism>
<evidence type="ECO:0000313" key="2">
    <source>
        <dbReference type="Proteomes" id="UP000050424"/>
    </source>
</evidence>